<comment type="catalytic activity">
    <reaction evidence="6">
        <text>2 R'C(R)SH + O2 = R'C(R)S-S(R)CR' + H2O2</text>
        <dbReference type="Rhea" id="RHEA:17357"/>
        <dbReference type="ChEBI" id="CHEBI:15379"/>
        <dbReference type="ChEBI" id="CHEBI:16240"/>
        <dbReference type="ChEBI" id="CHEBI:16520"/>
        <dbReference type="ChEBI" id="CHEBI:17412"/>
        <dbReference type="EC" id="1.8.3.2"/>
    </reaction>
</comment>
<feature type="compositionally biased region" description="Basic and acidic residues" evidence="7">
    <location>
        <begin position="106"/>
        <end position="142"/>
    </location>
</feature>
<dbReference type="OMA" id="FALWMCQ"/>
<dbReference type="STRING" id="578459.A0A194SFG4"/>
<dbReference type="InterPro" id="IPR036774">
    <property type="entry name" value="ERV/ALR_sulphydryl_oxid_sf"/>
</dbReference>
<dbReference type="InterPro" id="IPR017905">
    <property type="entry name" value="ERV/ALR_sulphydryl_oxidase"/>
</dbReference>
<evidence type="ECO:0000256" key="4">
    <source>
        <dbReference type="ARBA" id="ARBA00023002"/>
    </source>
</evidence>
<evidence type="ECO:0000256" key="2">
    <source>
        <dbReference type="ARBA" id="ARBA00022630"/>
    </source>
</evidence>
<keyword evidence="3 6" id="KW-0274">FAD</keyword>
<dbReference type="PANTHER" id="PTHR12645">
    <property type="entry name" value="ALR/ERV"/>
    <property type="match status" value="1"/>
</dbReference>
<evidence type="ECO:0000256" key="1">
    <source>
        <dbReference type="ARBA" id="ARBA00001974"/>
    </source>
</evidence>
<evidence type="ECO:0000259" key="8">
    <source>
        <dbReference type="PROSITE" id="PS51324"/>
    </source>
</evidence>
<name>A0A194SFG4_RHOGW</name>
<feature type="region of interest" description="Disordered" evidence="7">
    <location>
        <begin position="105"/>
        <end position="151"/>
    </location>
</feature>
<feature type="non-terminal residue" evidence="9">
    <location>
        <position position="1"/>
    </location>
</feature>
<dbReference type="PANTHER" id="PTHR12645:SF1">
    <property type="entry name" value="FAD-LINKED SULFHYDRYL OXIDASE ERV2"/>
    <property type="match status" value="1"/>
</dbReference>
<dbReference type="AlphaFoldDB" id="A0A194SFG4"/>
<organism evidence="9 10">
    <name type="scientific">Rhodotorula graminis (strain WP1)</name>
    <dbReference type="NCBI Taxonomy" id="578459"/>
    <lineage>
        <taxon>Eukaryota</taxon>
        <taxon>Fungi</taxon>
        <taxon>Dikarya</taxon>
        <taxon>Basidiomycota</taxon>
        <taxon>Pucciniomycotina</taxon>
        <taxon>Microbotryomycetes</taxon>
        <taxon>Sporidiobolales</taxon>
        <taxon>Sporidiobolaceae</taxon>
        <taxon>Rhodotorula</taxon>
    </lineage>
</organism>
<dbReference type="InterPro" id="IPR039799">
    <property type="entry name" value="ALR/ERV"/>
</dbReference>
<dbReference type="EMBL" id="KQ474073">
    <property type="protein sequence ID" value="KPV78321.1"/>
    <property type="molecule type" value="Genomic_DNA"/>
</dbReference>
<keyword evidence="10" id="KW-1185">Reference proteome</keyword>
<dbReference type="Pfam" id="PF04777">
    <property type="entry name" value="Evr1_Alr"/>
    <property type="match status" value="1"/>
</dbReference>
<keyword evidence="5" id="KW-1015">Disulfide bond</keyword>
<dbReference type="PROSITE" id="PS51324">
    <property type="entry name" value="ERV_ALR"/>
    <property type="match status" value="1"/>
</dbReference>
<sequence length="151" mass="16954">LGRASWKLLHTMAARFPEEPTAEQRDAFQSWLFLFSRLYPCGECAAEFQQLLRDHPPQTSSRGAASLYLCHLHNLVNARLGKDEYDCGTNLRDVYDCGCGDEEEKERERARDEKHKAARVDEKRSSEKAAVGDEAADARRDPATGLELVGG</sequence>
<dbReference type="SUPFAM" id="SSF69000">
    <property type="entry name" value="FAD-dependent thiol oxidase"/>
    <property type="match status" value="1"/>
</dbReference>
<dbReference type="GO" id="GO:0050660">
    <property type="term" value="F:flavin adenine dinucleotide binding"/>
    <property type="evidence" value="ECO:0007669"/>
    <property type="project" value="TreeGrafter"/>
</dbReference>
<keyword evidence="4 6" id="KW-0560">Oxidoreductase</keyword>
<dbReference type="OrthoDB" id="59470at2759"/>
<gene>
    <name evidence="9" type="ORF">RHOBADRAFT_11258</name>
</gene>
<comment type="cofactor">
    <cofactor evidence="1 6">
        <name>FAD</name>
        <dbReference type="ChEBI" id="CHEBI:57692"/>
    </cofactor>
</comment>
<feature type="domain" description="ERV/ALR sulfhydryl oxidase" evidence="8">
    <location>
        <begin position="1"/>
        <end position="95"/>
    </location>
</feature>
<reference evidence="9 10" key="1">
    <citation type="journal article" date="2015" name="Front. Microbiol.">
        <title>Genome sequence of the plant growth promoting endophytic yeast Rhodotorula graminis WP1.</title>
        <authorList>
            <person name="Firrincieli A."/>
            <person name="Otillar R."/>
            <person name="Salamov A."/>
            <person name="Schmutz J."/>
            <person name="Khan Z."/>
            <person name="Redman R.S."/>
            <person name="Fleck N.D."/>
            <person name="Lindquist E."/>
            <person name="Grigoriev I.V."/>
            <person name="Doty S.L."/>
        </authorList>
    </citation>
    <scope>NUCLEOTIDE SEQUENCE [LARGE SCALE GENOMIC DNA]</scope>
    <source>
        <strain evidence="9 10">WP1</strain>
    </source>
</reference>
<dbReference type="Gene3D" id="1.20.120.310">
    <property type="entry name" value="ERV/ALR sulfhydryl oxidase domain"/>
    <property type="match status" value="1"/>
</dbReference>
<evidence type="ECO:0000313" key="9">
    <source>
        <dbReference type="EMBL" id="KPV78321.1"/>
    </source>
</evidence>
<dbReference type="EC" id="1.8.3.2" evidence="6"/>
<dbReference type="Proteomes" id="UP000053890">
    <property type="component" value="Unassembled WGS sequence"/>
</dbReference>
<evidence type="ECO:0000256" key="3">
    <source>
        <dbReference type="ARBA" id="ARBA00022827"/>
    </source>
</evidence>
<evidence type="ECO:0000256" key="5">
    <source>
        <dbReference type="ARBA" id="ARBA00023157"/>
    </source>
</evidence>
<dbReference type="GO" id="GO:0016971">
    <property type="term" value="F:flavin-dependent sulfhydryl oxidase activity"/>
    <property type="evidence" value="ECO:0007669"/>
    <property type="project" value="InterPro"/>
</dbReference>
<dbReference type="FunFam" id="1.20.120.310:FF:000002">
    <property type="entry name" value="Sulfhydryl oxidase"/>
    <property type="match status" value="1"/>
</dbReference>
<accession>A0A194SFG4</accession>
<protein>
    <recommendedName>
        <fullName evidence="6">Sulfhydryl oxidase</fullName>
        <ecNumber evidence="6">1.8.3.2</ecNumber>
    </recommendedName>
</protein>
<dbReference type="RefSeq" id="XP_018274370.1">
    <property type="nucleotide sequence ID" value="XM_018412037.1"/>
</dbReference>
<evidence type="ECO:0000256" key="6">
    <source>
        <dbReference type="RuleBase" id="RU371123"/>
    </source>
</evidence>
<dbReference type="GeneID" id="28972486"/>
<keyword evidence="2 6" id="KW-0285">Flavoprotein</keyword>
<evidence type="ECO:0000256" key="7">
    <source>
        <dbReference type="SAM" id="MobiDB-lite"/>
    </source>
</evidence>
<evidence type="ECO:0000313" key="10">
    <source>
        <dbReference type="Proteomes" id="UP000053890"/>
    </source>
</evidence>
<dbReference type="GO" id="GO:0005739">
    <property type="term" value="C:mitochondrion"/>
    <property type="evidence" value="ECO:0007669"/>
    <property type="project" value="TreeGrafter"/>
</dbReference>
<proteinExistence type="predicted"/>